<dbReference type="Proteomes" id="UP000050384">
    <property type="component" value="Unassembled WGS sequence"/>
</dbReference>
<dbReference type="PATRIC" id="fig|264459.3.peg.6710"/>
<dbReference type="Gene3D" id="3.30.1460.10">
    <property type="match status" value="1"/>
</dbReference>
<comment type="caution">
    <text evidence="1">The sequence shown here is derived from an EMBL/GenBank/DDBJ whole genome shotgun (WGS) entry which is preliminary data.</text>
</comment>
<dbReference type="Pfam" id="PF05932">
    <property type="entry name" value="CesT"/>
    <property type="match status" value="1"/>
</dbReference>
<evidence type="ECO:0000313" key="2">
    <source>
        <dbReference type="Proteomes" id="UP000050384"/>
    </source>
</evidence>
<organism evidence="1 2">
    <name type="scientific">Pseudomonas syringae pv. spinaceae</name>
    <dbReference type="NCBI Taxonomy" id="264459"/>
    <lineage>
        <taxon>Bacteria</taxon>
        <taxon>Pseudomonadati</taxon>
        <taxon>Pseudomonadota</taxon>
        <taxon>Gammaproteobacteria</taxon>
        <taxon>Pseudomonadales</taxon>
        <taxon>Pseudomonadaceae</taxon>
        <taxon>Pseudomonas</taxon>
        <taxon>Pseudomonas syringae</taxon>
    </lineage>
</organism>
<evidence type="ECO:0000313" key="1">
    <source>
        <dbReference type="EMBL" id="KPY69140.1"/>
    </source>
</evidence>
<proteinExistence type="predicted"/>
<dbReference type="EMBL" id="LJRI01001224">
    <property type="protein sequence ID" value="KPY69140.1"/>
    <property type="molecule type" value="Genomic_DNA"/>
</dbReference>
<dbReference type="InterPro" id="IPR010261">
    <property type="entry name" value="Tir_chaperone"/>
</dbReference>
<protein>
    <submittedName>
        <fullName evidence="1">Uncharacterized protein</fullName>
    </submittedName>
</protein>
<name>A0A0Q0FWK1_PSESX</name>
<dbReference type="CDD" id="cd17025">
    <property type="entry name" value="T3SC_IA_ShcF-like"/>
    <property type="match status" value="1"/>
</dbReference>
<accession>A0A0Q0FWK1</accession>
<dbReference type="AlphaFoldDB" id="A0A0Q0FWK1"/>
<dbReference type="GO" id="GO:0030254">
    <property type="term" value="P:protein secretion by the type III secretion system"/>
    <property type="evidence" value="ECO:0007669"/>
    <property type="project" value="InterPro"/>
</dbReference>
<dbReference type="SUPFAM" id="SSF69635">
    <property type="entry name" value="Type III secretory system chaperone-like"/>
    <property type="match status" value="1"/>
</dbReference>
<gene>
    <name evidence="1" type="ORF">ALO94_04305</name>
</gene>
<sequence>MMDNRLKQILSPVFKLLSVPVNSLEACDSYVVTLEDGLAIELKESPDEFLTVSCLVPIPAERFSDPETLGILLQTNLLGLEHPPILTGAIVEQQKIILWTRQAFLMLDQAAMLQLFNRFTEQAQRMTGWLALPLKESEGVKLPSQAPQAKTSLNAGLRKVLA</sequence>
<reference evidence="1 2" key="1">
    <citation type="submission" date="2015-09" db="EMBL/GenBank/DDBJ databases">
        <title>Genome announcement of multiple Pseudomonas syringae strains.</title>
        <authorList>
            <person name="Thakur S."/>
            <person name="Wang P.W."/>
            <person name="Gong Y."/>
            <person name="Weir B.S."/>
            <person name="Guttman D.S."/>
        </authorList>
    </citation>
    <scope>NUCLEOTIDE SEQUENCE [LARGE SCALE GENOMIC DNA]</scope>
    <source>
        <strain evidence="1 2">ICMP16929</strain>
    </source>
</reference>